<accession>A0ABV7HGP4</accession>
<name>A0ABV7HGP4_9GAMM</name>
<gene>
    <name evidence="1" type="ORF">ACFOEK_12230</name>
</gene>
<evidence type="ECO:0000313" key="1">
    <source>
        <dbReference type="EMBL" id="MFC3151798.1"/>
    </source>
</evidence>
<evidence type="ECO:0000313" key="2">
    <source>
        <dbReference type="Proteomes" id="UP001595476"/>
    </source>
</evidence>
<comment type="caution">
    <text evidence="1">The sequence shown here is derived from an EMBL/GenBank/DDBJ whole genome shotgun (WGS) entry which is preliminary data.</text>
</comment>
<organism evidence="1 2">
    <name type="scientific">Litoribrevibacter euphylliae</name>
    <dbReference type="NCBI Taxonomy" id="1834034"/>
    <lineage>
        <taxon>Bacteria</taxon>
        <taxon>Pseudomonadati</taxon>
        <taxon>Pseudomonadota</taxon>
        <taxon>Gammaproteobacteria</taxon>
        <taxon>Oceanospirillales</taxon>
        <taxon>Oceanospirillaceae</taxon>
        <taxon>Litoribrevibacter</taxon>
    </lineage>
</organism>
<reference evidence="2" key="1">
    <citation type="journal article" date="2019" name="Int. J. Syst. Evol. Microbiol.">
        <title>The Global Catalogue of Microorganisms (GCM) 10K type strain sequencing project: providing services to taxonomists for standard genome sequencing and annotation.</title>
        <authorList>
            <consortium name="The Broad Institute Genomics Platform"/>
            <consortium name="The Broad Institute Genome Sequencing Center for Infectious Disease"/>
            <person name="Wu L."/>
            <person name="Ma J."/>
        </authorList>
    </citation>
    <scope>NUCLEOTIDE SEQUENCE [LARGE SCALE GENOMIC DNA]</scope>
    <source>
        <strain evidence="2">KCTC 52438</strain>
    </source>
</reference>
<dbReference type="Proteomes" id="UP001595476">
    <property type="component" value="Unassembled WGS sequence"/>
</dbReference>
<sequence>MEQAKLGMKDFVLTLTAGVEQLVDWRGNAFHIFEADTDVTLNFNESGERIKRKAGQGGNATREYDRVIITSAVDQQIRISLGYGGVNDNTAQVTGNVTASWAASNNSKVTGDVVIPPETAAQVIGANVNRQSLAIMSNEDNLSSVRLGTDNTVNGSSGLPIQIGATASMNAKNAFWVYNPHTTESVTIHVLETEII</sequence>
<protein>
    <submittedName>
        <fullName evidence="1">Uncharacterized protein</fullName>
    </submittedName>
</protein>
<proteinExistence type="predicted"/>
<dbReference type="RefSeq" id="WP_386721237.1">
    <property type="nucleotide sequence ID" value="NZ_JBHRSZ010000004.1"/>
</dbReference>
<keyword evidence="2" id="KW-1185">Reference proteome</keyword>
<dbReference type="EMBL" id="JBHRSZ010000004">
    <property type="protein sequence ID" value="MFC3151798.1"/>
    <property type="molecule type" value="Genomic_DNA"/>
</dbReference>